<dbReference type="Proteomes" id="UP001216510">
    <property type="component" value="Chromosome"/>
</dbReference>
<evidence type="ECO:0000256" key="7">
    <source>
        <dbReference type="ARBA" id="ARBA00023136"/>
    </source>
</evidence>
<feature type="signal peptide" evidence="12">
    <location>
        <begin position="1"/>
        <end position="28"/>
    </location>
</feature>
<keyword evidence="5 10" id="KW-0812">Transmembrane</keyword>
<dbReference type="InterPro" id="IPR039426">
    <property type="entry name" value="TonB-dep_rcpt-like"/>
</dbReference>
<comment type="similarity">
    <text evidence="2 10 11">Belongs to the TonB-dependent receptor family.</text>
</comment>
<keyword evidence="16" id="KW-1185">Reference proteome</keyword>
<dbReference type="InterPro" id="IPR037066">
    <property type="entry name" value="Plug_dom_sf"/>
</dbReference>
<dbReference type="EMBL" id="CP119083">
    <property type="protein sequence ID" value="WEF30961.1"/>
    <property type="molecule type" value="Genomic_DNA"/>
</dbReference>
<dbReference type="Gene3D" id="2.170.130.10">
    <property type="entry name" value="TonB-dependent receptor, plug domain"/>
    <property type="match status" value="1"/>
</dbReference>
<dbReference type="InterPro" id="IPR010105">
    <property type="entry name" value="TonB_sidphr_rcpt"/>
</dbReference>
<dbReference type="Pfam" id="PF07715">
    <property type="entry name" value="Plug"/>
    <property type="match status" value="1"/>
</dbReference>
<keyword evidence="9 10" id="KW-0998">Cell outer membrane</keyword>
<dbReference type="Gene3D" id="2.40.170.20">
    <property type="entry name" value="TonB-dependent receptor, beta-barrel domain"/>
    <property type="match status" value="1"/>
</dbReference>
<evidence type="ECO:0000256" key="4">
    <source>
        <dbReference type="ARBA" id="ARBA00022452"/>
    </source>
</evidence>
<dbReference type="InterPro" id="IPR000531">
    <property type="entry name" value="Beta-barrel_TonB"/>
</dbReference>
<feature type="domain" description="TonB-dependent receptor plug" evidence="14">
    <location>
        <begin position="75"/>
        <end position="174"/>
    </location>
</feature>
<evidence type="ECO:0000259" key="14">
    <source>
        <dbReference type="Pfam" id="PF07715"/>
    </source>
</evidence>
<evidence type="ECO:0000256" key="2">
    <source>
        <dbReference type="ARBA" id="ARBA00009810"/>
    </source>
</evidence>
<proteinExistence type="inferred from homology"/>
<dbReference type="PROSITE" id="PS52016">
    <property type="entry name" value="TONB_DEPENDENT_REC_3"/>
    <property type="match status" value="1"/>
</dbReference>
<evidence type="ECO:0000256" key="10">
    <source>
        <dbReference type="PROSITE-ProRule" id="PRU01360"/>
    </source>
</evidence>
<keyword evidence="8 15" id="KW-0675">Receptor</keyword>
<accession>A0ABY8B4T4</accession>
<evidence type="ECO:0000256" key="11">
    <source>
        <dbReference type="RuleBase" id="RU003357"/>
    </source>
</evidence>
<dbReference type="PANTHER" id="PTHR32552">
    <property type="entry name" value="FERRICHROME IRON RECEPTOR-RELATED"/>
    <property type="match status" value="1"/>
</dbReference>
<evidence type="ECO:0000256" key="12">
    <source>
        <dbReference type="SAM" id="SignalP"/>
    </source>
</evidence>
<dbReference type="InterPro" id="IPR036942">
    <property type="entry name" value="Beta-barrel_TonB_sf"/>
</dbReference>
<evidence type="ECO:0000259" key="13">
    <source>
        <dbReference type="Pfam" id="PF00593"/>
    </source>
</evidence>
<dbReference type="SUPFAM" id="SSF56935">
    <property type="entry name" value="Porins"/>
    <property type="match status" value="1"/>
</dbReference>
<evidence type="ECO:0000256" key="5">
    <source>
        <dbReference type="ARBA" id="ARBA00022692"/>
    </source>
</evidence>
<dbReference type="RefSeq" id="WP_277413752.1">
    <property type="nucleotide sequence ID" value="NZ_CP119083.1"/>
</dbReference>
<keyword evidence="7 10" id="KW-0472">Membrane</keyword>
<comment type="subcellular location">
    <subcellularLocation>
        <location evidence="1 10">Cell outer membrane</location>
        <topology evidence="1 10">Multi-pass membrane protein</topology>
    </subcellularLocation>
</comment>
<dbReference type="CDD" id="cd01347">
    <property type="entry name" value="ligand_gated_channel"/>
    <property type="match status" value="1"/>
</dbReference>
<feature type="chain" id="PRO_5047155658" evidence="12">
    <location>
        <begin position="29"/>
        <end position="711"/>
    </location>
</feature>
<keyword evidence="12" id="KW-0732">Signal</keyword>
<organism evidence="15 16">
    <name type="scientific">Pseudoduganella chitinolytica</name>
    <dbReference type="NCBI Taxonomy" id="34070"/>
    <lineage>
        <taxon>Bacteria</taxon>
        <taxon>Pseudomonadati</taxon>
        <taxon>Pseudomonadota</taxon>
        <taxon>Betaproteobacteria</taxon>
        <taxon>Burkholderiales</taxon>
        <taxon>Oxalobacteraceae</taxon>
        <taxon>Telluria group</taxon>
        <taxon>Pseudoduganella</taxon>
    </lineage>
</organism>
<sequence>MSSAAHRFVLRLTPLAFGAALLCGAAHAAPVEAPAVDAPADAAEAPMQTVVVKGDNSASYTARSSSSSAGLDLTLRETPQSVSVVSRQQMDDFRLNSINDVLSNTTGVTVERIETDRTYYTARGFDIINFQYDGVGIPFVFGNVYGDLDTALYERIDIVRGSNGLMSGTGNPSATVNFIRKRPTATFQASAAVTVGSWDRHRVDADVSGALNEARTLTGRVIAAYEDGDSYLDRYSPKRKLVSGILEAKLANSTTLTLGHTAQIGTAKGNIWGALPLYYKDLTPTEYTTGTSTAADWTRNRNEHQRTFVELVHRFDNGWRAQATLSHNAFKNRSKMLYVYGTPERATGLGLFAYPSRYDADNKQTLFDASATGQFDLGGRQHELTFGANWSKSKLDDVSHYGQGIGNPMPSLTGWNGQYPEPAFDASIDGSSYQDKRKGAFVAARFNLADPLKLITGIAYTKADSDGLQYGVSHFKSASKSTPYVGLTYDLAPNVTAYGSYTTIFNPQSETDVTGATLDPMKGKTAELGVKAEWFGGKLNASGAVFKTRQDNTAEQAGMDGTKAYYRGIDAESQGIELDLSGEVARGLQASAGFTVLSIEDPAGKTVKTYLPRRTLRLSATYKVPALPALTVGANANWQDDVYRNEADNATIRQASYAVIGLMARYDINKQLSIAANVNNVADKKYLTSLYWSQAYYAAPRNASVSLNWKY</sequence>
<keyword evidence="6 11" id="KW-0798">TonB box</keyword>
<dbReference type="PANTHER" id="PTHR32552:SF74">
    <property type="entry name" value="HYDROXAMATE SIDEROPHORE RECEPTOR FHUE"/>
    <property type="match status" value="1"/>
</dbReference>
<gene>
    <name evidence="15" type="ORF">PX653_15955</name>
</gene>
<evidence type="ECO:0000313" key="15">
    <source>
        <dbReference type="EMBL" id="WEF30961.1"/>
    </source>
</evidence>
<evidence type="ECO:0000256" key="3">
    <source>
        <dbReference type="ARBA" id="ARBA00022448"/>
    </source>
</evidence>
<name>A0ABY8B4T4_9BURK</name>
<protein>
    <submittedName>
        <fullName evidence="15">TonB-dependent siderophore receptor</fullName>
    </submittedName>
</protein>
<keyword evidence="3 10" id="KW-0813">Transport</keyword>
<evidence type="ECO:0000256" key="9">
    <source>
        <dbReference type="ARBA" id="ARBA00023237"/>
    </source>
</evidence>
<keyword evidence="4 10" id="KW-1134">Transmembrane beta strand</keyword>
<dbReference type="Pfam" id="PF00593">
    <property type="entry name" value="TonB_dep_Rec_b-barrel"/>
    <property type="match status" value="1"/>
</dbReference>
<dbReference type="InterPro" id="IPR012910">
    <property type="entry name" value="Plug_dom"/>
</dbReference>
<feature type="domain" description="TonB-dependent receptor-like beta-barrel" evidence="13">
    <location>
        <begin position="269"/>
        <end position="681"/>
    </location>
</feature>
<dbReference type="NCBIfam" id="TIGR01783">
    <property type="entry name" value="TonB-siderophor"/>
    <property type="match status" value="1"/>
</dbReference>
<reference evidence="15 16" key="1">
    <citation type="submission" date="2023-02" db="EMBL/GenBank/DDBJ databases">
        <title>Gemone sequence of Telluria chitinolytica ACM 3522T.</title>
        <authorList>
            <person name="Frediansyah A."/>
            <person name="Miess H."/>
            <person name="Gross H."/>
        </authorList>
    </citation>
    <scope>NUCLEOTIDE SEQUENCE [LARGE SCALE GENOMIC DNA]</scope>
    <source>
        <strain evidence="15 16">ACM 3522</strain>
    </source>
</reference>
<evidence type="ECO:0000256" key="1">
    <source>
        <dbReference type="ARBA" id="ARBA00004571"/>
    </source>
</evidence>
<evidence type="ECO:0000256" key="8">
    <source>
        <dbReference type="ARBA" id="ARBA00023170"/>
    </source>
</evidence>
<evidence type="ECO:0000256" key="6">
    <source>
        <dbReference type="ARBA" id="ARBA00023077"/>
    </source>
</evidence>
<evidence type="ECO:0000313" key="16">
    <source>
        <dbReference type="Proteomes" id="UP001216510"/>
    </source>
</evidence>